<feature type="compositionally biased region" description="Low complexity" evidence="1">
    <location>
        <begin position="13"/>
        <end position="36"/>
    </location>
</feature>
<keyword evidence="3" id="KW-1185">Reference proteome</keyword>
<feature type="compositionally biased region" description="Basic and acidic residues" evidence="1">
    <location>
        <begin position="60"/>
        <end position="76"/>
    </location>
</feature>
<dbReference type="GeneID" id="92071964"/>
<dbReference type="EMBL" id="JAQQWE010000002">
    <property type="protein sequence ID" value="KAK7961855.1"/>
    <property type="molecule type" value="Genomic_DNA"/>
</dbReference>
<sequence length="161" mass="17672">MDETSDTKGNRPTTRSTTRRAGQAASAACDAEAASSKPQTSGELKYRPMRLWQRRQPSRRGHEGTDPKRDCNEFMDHSPPGALYPYAARVHAAIKTVFQDNLHLFKGLGATGASMEGEDLDCFGEVIDEPVLEELFCQEEGFFLSMAAPEEAKNGEASSKD</sequence>
<dbReference type="Proteomes" id="UP001391051">
    <property type="component" value="Unassembled WGS sequence"/>
</dbReference>
<comment type="caution">
    <text evidence="2">The sequence shown here is derived from an EMBL/GenBank/DDBJ whole genome shotgun (WGS) entry which is preliminary data.</text>
</comment>
<evidence type="ECO:0000313" key="2">
    <source>
        <dbReference type="EMBL" id="KAK7961855.1"/>
    </source>
</evidence>
<organism evidence="2 3">
    <name type="scientific">Apiospora aurea</name>
    <dbReference type="NCBI Taxonomy" id="335848"/>
    <lineage>
        <taxon>Eukaryota</taxon>
        <taxon>Fungi</taxon>
        <taxon>Dikarya</taxon>
        <taxon>Ascomycota</taxon>
        <taxon>Pezizomycotina</taxon>
        <taxon>Sordariomycetes</taxon>
        <taxon>Xylariomycetidae</taxon>
        <taxon>Amphisphaeriales</taxon>
        <taxon>Apiosporaceae</taxon>
        <taxon>Apiospora</taxon>
    </lineage>
</organism>
<evidence type="ECO:0000256" key="1">
    <source>
        <dbReference type="SAM" id="MobiDB-lite"/>
    </source>
</evidence>
<gene>
    <name evidence="2" type="ORF">PG986_002680</name>
</gene>
<proteinExistence type="predicted"/>
<protein>
    <submittedName>
        <fullName evidence="2">Uncharacterized protein</fullName>
    </submittedName>
</protein>
<dbReference type="RefSeq" id="XP_066703966.1">
    <property type="nucleotide sequence ID" value="XM_066838902.1"/>
</dbReference>
<reference evidence="2 3" key="1">
    <citation type="submission" date="2023-01" db="EMBL/GenBank/DDBJ databases">
        <title>Analysis of 21 Apiospora genomes using comparative genomics revels a genus with tremendous synthesis potential of carbohydrate active enzymes and secondary metabolites.</title>
        <authorList>
            <person name="Sorensen T."/>
        </authorList>
    </citation>
    <scope>NUCLEOTIDE SEQUENCE [LARGE SCALE GENOMIC DNA]</scope>
    <source>
        <strain evidence="2 3">CBS 24483</strain>
    </source>
</reference>
<evidence type="ECO:0000313" key="3">
    <source>
        <dbReference type="Proteomes" id="UP001391051"/>
    </source>
</evidence>
<name>A0ABR1QPQ5_9PEZI</name>
<accession>A0ABR1QPQ5</accession>
<feature type="region of interest" description="Disordered" evidence="1">
    <location>
        <begin position="1"/>
        <end position="76"/>
    </location>
</feature>